<dbReference type="OrthoDB" id="5589195at2759"/>
<dbReference type="AlphaFoldDB" id="A0A507BYM5"/>
<feature type="transmembrane region" description="Helical" evidence="10">
    <location>
        <begin position="169"/>
        <end position="186"/>
    </location>
</feature>
<keyword evidence="12" id="KW-1185">Reference proteome</keyword>
<dbReference type="RefSeq" id="XP_031023461.1">
    <property type="nucleotide sequence ID" value="XM_031170550.1"/>
</dbReference>
<keyword evidence="6 10" id="KW-0812">Transmembrane</keyword>
<proteinExistence type="inferred from homology"/>
<sequence>MPPKRSRKISKPVTPHVSANQSTYFPLNLISWLHETDGSHLVLPLILVFTILIKWRKGQEPIHGDFEAQRHWIEITYHLPINMWYRYDLKYWGLDYPPLTAYHSLIMGEFANAIQPSWIALDTSRGIESESLTVFMRATALITEYLIYVPALIMFVRNSWYRTRQSQDLWILLVLMQPALMIIDHGHFQYNSAMLGLSLLAIACFASNRYLYGAASFVAAIFFKQMALYYALPIFAWLLGRCVGGGSQRSPSFSHGFKLFIELGISVLITTTILLSPFLVASSPLDELAQILHRVFPIERGLFEDKVASFWCALNVIIKLRTLFSTQLLLGLSTGCTLLALAIPCVNAFVYPWSLKRLVYGLTASSLTFFLFSYHVHEKSILLAVMPVTLLVMEEGAVAVWFNNVAMFSMWHLIQKDGLQLPYFGILTLFNFFTWSYFAEEWNGIRWRIVVLSHLLLASLHALEYMLPPPERYPHIHVVGNVLVSAAHFCGFLVYFTWRMVHMPPHDEIVDRKKDE</sequence>
<feature type="transmembrane region" description="Helical" evidence="10">
    <location>
        <begin position="445"/>
        <end position="466"/>
    </location>
</feature>
<feature type="transmembrane region" description="Helical" evidence="10">
    <location>
        <begin position="358"/>
        <end position="376"/>
    </location>
</feature>
<dbReference type="GO" id="GO:0042281">
    <property type="term" value="F:dolichyl pyrophosphate Man9GlcNAc2 alpha-1,3-glucosyltransferase activity"/>
    <property type="evidence" value="ECO:0007669"/>
    <property type="project" value="TreeGrafter"/>
</dbReference>
<evidence type="ECO:0000313" key="12">
    <source>
        <dbReference type="Proteomes" id="UP000319731"/>
    </source>
</evidence>
<evidence type="ECO:0000256" key="10">
    <source>
        <dbReference type="RuleBase" id="RU363110"/>
    </source>
</evidence>
<reference evidence="11 12" key="1">
    <citation type="journal article" date="2019" name="Sci. Rep.">
        <title>Comparative genomics of chytrid fungi reveal insights into the obligate biotrophic and pathogenic lifestyle of Synchytrium endobioticum.</title>
        <authorList>
            <person name="van de Vossenberg B.T.L.H."/>
            <person name="Warris S."/>
            <person name="Nguyen H.D.T."/>
            <person name="van Gent-Pelzer M.P.E."/>
            <person name="Joly D.L."/>
            <person name="van de Geest H.C."/>
            <person name="Bonants P.J.M."/>
            <person name="Smith D.S."/>
            <person name="Levesque C.A."/>
            <person name="van der Lee T.A.J."/>
        </authorList>
    </citation>
    <scope>NUCLEOTIDE SEQUENCE [LARGE SCALE GENOMIC DNA]</scope>
    <source>
        <strain evidence="11 12">JEL517</strain>
    </source>
</reference>
<organism evidence="11 12">
    <name type="scientific">Synchytrium microbalum</name>
    <dbReference type="NCBI Taxonomy" id="1806994"/>
    <lineage>
        <taxon>Eukaryota</taxon>
        <taxon>Fungi</taxon>
        <taxon>Fungi incertae sedis</taxon>
        <taxon>Chytridiomycota</taxon>
        <taxon>Chytridiomycota incertae sedis</taxon>
        <taxon>Chytridiomycetes</taxon>
        <taxon>Synchytriales</taxon>
        <taxon>Synchytriaceae</taxon>
        <taxon>Synchytrium</taxon>
    </lineage>
</organism>
<evidence type="ECO:0000256" key="6">
    <source>
        <dbReference type="ARBA" id="ARBA00022692"/>
    </source>
</evidence>
<dbReference type="InterPro" id="IPR004856">
    <property type="entry name" value="Glyco_trans_ALG6/ALG8"/>
</dbReference>
<accession>A0A507BYM5</accession>
<evidence type="ECO:0000256" key="5">
    <source>
        <dbReference type="ARBA" id="ARBA00022679"/>
    </source>
</evidence>
<dbReference type="EMBL" id="QEAO01000033">
    <property type="protein sequence ID" value="TPX32211.1"/>
    <property type="molecule type" value="Genomic_DNA"/>
</dbReference>
<name>A0A507BYM5_9FUNG</name>
<evidence type="ECO:0000256" key="3">
    <source>
        <dbReference type="ARBA" id="ARBA00008715"/>
    </source>
</evidence>
<dbReference type="Proteomes" id="UP000319731">
    <property type="component" value="Unassembled WGS sequence"/>
</dbReference>
<evidence type="ECO:0000256" key="9">
    <source>
        <dbReference type="ARBA" id="ARBA00023136"/>
    </source>
</evidence>
<feature type="transmembrane region" description="Helical" evidence="10">
    <location>
        <begin position="134"/>
        <end position="157"/>
    </location>
</feature>
<dbReference type="UniPathway" id="UPA00378"/>
<comment type="pathway">
    <text evidence="2 10">Protein modification; protein glycosylation.</text>
</comment>
<evidence type="ECO:0000256" key="2">
    <source>
        <dbReference type="ARBA" id="ARBA00004922"/>
    </source>
</evidence>
<gene>
    <name evidence="11" type="ORF">SmJEL517_g04622</name>
</gene>
<comment type="subcellular location">
    <subcellularLocation>
        <location evidence="1 10">Endoplasmic reticulum membrane</location>
        <topology evidence="1 10">Multi-pass membrane protein</topology>
    </subcellularLocation>
</comment>
<dbReference type="STRING" id="1806994.A0A507BYM5"/>
<dbReference type="GO" id="GO:0005789">
    <property type="term" value="C:endoplasmic reticulum membrane"/>
    <property type="evidence" value="ECO:0007669"/>
    <property type="project" value="UniProtKB-SubCell"/>
</dbReference>
<keyword evidence="7 10" id="KW-0256">Endoplasmic reticulum</keyword>
<comment type="caution">
    <text evidence="11">The sequence shown here is derived from an EMBL/GenBank/DDBJ whole genome shotgun (WGS) entry which is preliminary data.</text>
</comment>
<keyword evidence="4 10" id="KW-0328">Glycosyltransferase</keyword>
<feature type="transmembrane region" description="Helical" evidence="10">
    <location>
        <begin position="217"/>
        <end position="239"/>
    </location>
</feature>
<dbReference type="Pfam" id="PF03155">
    <property type="entry name" value="Alg6_Alg8"/>
    <property type="match status" value="1"/>
</dbReference>
<dbReference type="PANTHER" id="PTHR12413">
    <property type="entry name" value="DOLICHYL GLYCOSYLTRANSFERASE"/>
    <property type="match status" value="1"/>
</dbReference>
<feature type="transmembrane region" description="Helical" evidence="10">
    <location>
        <begin position="259"/>
        <end position="280"/>
    </location>
</feature>
<evidence type="ECO:0000256" key="7">
    <source>
        <dbReference type="ARBA" id="ARBA00022824"/>
    </source>
</evidence>
<dbReference type="PANTHER" id="PTHR12413:SF1">
    <property type="entry name" value="DOLICHYL PYROPHOSPHATE MAN9GLCNAC2 ALPHA-1,3-GLUCOSYLTRANSFERASE"/>
    <property type="match status" value="1"/>
</dbReference>
<feature type="transmembrane region" description="Helical" evidence="10">
    <location>
        <begin position="478"/>
        <end position="498"/>
    </location>
</feature>
<evidence type="ECO:0000256" key="4">
    <source>
        <dbReference type="ARBA" id="ARBA00022676"/>
    </source>
</evidence>
<feature type="transmembrane region" description="Helical" evidence="10">
    <location>
        <begin position="421"/>
        <end position="439"/>
    </location>
</feature>
<feature type="transmembrane region" description="Helical" evidence="10">
    <location>
        <begin position="328"/>
        <end position="351"/>
    </location>
</feature>
<dbReference type="GeneID" id="42005847"/>
<comment type="similarity">
    <text evidence="3 10">Belongs to the ALG6/ALG8 glucosyltransferase family.</text>
</comment>
<keyword evidence="8 10" id="KW-1133">Transmembrane helix</keyword>
<feature type="transmembrane region" description="Helical" evidence="10">
    <location>
        <begin position="193"/>
        <end position="211"/>
    </location>
</feature>
<evidence type="ECO:0000313" key="11">
    <source>
        <dbReference type="EMBL" id="TPX32211.1"/>
    </source>
</evidence>
<evidence type="ECO:0000256" key="1">
    <source>
        <dbReference type="ARBA" id="ARBA00004477"/>
    </source>
</evidence>
<dbReference type="EC" id="2.4.1.-" evidence="10"/>
<protein>
    <recommendedName>
        <fullName evidence="10">Alpha-1,3-glucosyltransferase</fullName>
        <ecNumber evidence="10">2.4.1.-</ecNumber>
    </recommendedName>
</protein>
<keyword evidence="5 10" id="KW-0808">Transferase</keyword>
<keyword evidence="9 10" id="KW-0472">Membrane</keyword>
<evidence type="ECO:0000256" key="8">
    <source>
        <dbReference type="ARBA" id="ARBA00022989"/>
    </source>
</evidence>